<keyword evidence="4" id="KW-1185">Reference proteome</keyword>
<feature type="chain" id="PRO_5047415890" evidence="2">
    <location>
        <begin position="21"/>
        <end position="195"/>
    </location>
</feature>
<evidence type="ECO:0000313" key="3">
    <source>
        <dbReference type="EMBL" id="MDX6191264.1"/>
    </source>
</evidence>
<comment type="caution">
    <text evidence="3">The sequence shown here is derived from an EMBL/GenBank/DDBJ whole genome shotgun (WGS) entry which is preliminary data.</text>
</comment>
<feature type="signal peptide" evidence="2">
    <location>
        <begin position="1"/>
        <end position="20"/>
    </location>
</feature>
<evidence type="ECO:0000256" key="1">
    <source>
        <dbReference type="SAM" id="MobiDB-lite"/>
    </source>
</evidence>
<dbReference type="EMBL" id="JAWXVI010000009">
    <property type="protein sequence ID" value="MDX6191264.1"/>
    <property type="molecule type" value="Genomic_DNA"/>
</dbReference>
<dbReference type="RefSeq" id="WP_230002862.1">
    <property type="nucleotide sequence ID" value="NZ_CP087134.1"/>
</dbReference>
<evidence type="ECO:0000256" key="2">
    <source>
        <dbReference type="SAM" id="SignalP"/>
    </source>
</evidence>
<sequence>MKKIIVLLVAIMVHVSVSQAQTAEETQIKSELKAVDKNDPNAKKEKQDLRKELRKLEGQDVSSTTRDQFKSDFGNTTAAKWKRSDYYDEASFTKDGAASTAFYDANSKLVGTMTAKNITDLPAKALKIINDKYKEYTKKQVSFYNDNESNDSNLLWYDKKFADTDNYFVEVSKDGKNSVLQITAKGEVSFFSDMK</sequence>
<dbReference type="SUPFAM" id="SSF160574">
    <property type="entry name" value="BT0923-like"/>
    <property type="match status" value="1"/>
</dbReference>
<feature type="region of interest" description="Disordered" evidence="1">
    <location>
        <begin position="32"/>
        <end position="68"/>
    </location>
</feature>
<proteinExistence type="predicted"/>
<reference evidence="3 4" key="1">
    <citation type="submission" date="2023-11" db="EMBL/GenBank/DDBJ databases">
        <title>Unpublished Manusciprt.</title>
        <authorList>
            <person name="Saticioglu I.B."/>
            <person name="Ay H."/>
            <person name="Ajmi N."/>
            <person name="Altun S."/>
            <person name="Duman M."/>
        </authorList>
    </citation>
    <scope>NUCLEOTIDE SEQUENCE [LARGE SCALE GENOMIC DNA]</scope>
    <source>
        <strain evidence="3 4">Fl-318</strain>
    </source>
</reference>
<accession>A0ABU4RF82</accession>
<dbReference type="Proteomes" id="UP001273350">
    <property type="component" value="Unassembled WGS sequence"/>
</dbReference>
<protein>
    <submittedName>
        <fullName evidence="3">Uncharacterized protein</fullName>
    </submittedName>
</protein>
<gene>
    <name evidence="3" type="ORF">SGQ83_18060</name>
</gene>
<organism evidence="3 4">
    <name type="scientific">Flavobacterium cupriresistens</name>
    <dbReference type="NCBI Taxonomy" id="2893885"/>
    <lineage>
        <taxon>Bacteria</taxon>
        <taxon>Pseudomonadati</taxon>
        <taxon>Bacteroidota</taxon>
        <taxon>Flavobacteriia</taxon>
        <taxon>Flavobacteriales</taxon>
        <taxon>Flavobacteriaceae</taxon>
        <taxon>Flavobacterium</taxon>
    </lineage>
</organism>
<keyword evidence="2" id="KW-0732">Signal</keyword>
<dbReference type="Gene3D" id="3.10.450.360">
    <property type="match status" value="1"/>
</dbReference>
<name>A0ABU4RF82_9FLAO</name>
<evidence type="ECO:0000313" key="4">
    <source>
        <dbReference type="Proteomes" id="UP001273350"/>
    </source>
</evidence>
<feature type="compositionally biased region" description="Basic and acidic residues" evidence="1">
    <location>
        <begin position="32"/>
        <end position="58"/>
    </location>
</feature>